<feature type="compositionally biased region" description="Low complexity" evidence="1">
    <location>
        <begin position="127"/>
        <end position="141"/>
    </location>
</feature>
<feature type="region of interest" description="Disordered" evidence="1">
    <location>
        <begin position="168"/>
        <end position="187"/>
    </location>
</feature>
<feature type="region of interest" description="Disordered" evidence="1">
    <location>
        <begin position="287"/>
        <end position="352"/>
    </location>
</feature>
<proteinExistence type="predicted"/>
<feature type="region of interest" description="Disordered" evidence="1">
    <location>
        <begin position="40"/>
        <end position="160"/>
    </location>
</feature>
<evidence type="ECO:0000313" key="3">
    <source>
        <dbReference type="Proteomes" id="UP001163846"/>
    </source>
</evidence>
<feature type="compositionally biased region" description="Basic and acidic residues" evidence="1">
    <location>
        <begin position="40"/>
        <end position="57"/>
    </location>
</feature>
<dbReference type="AlphaFoldDB" id="A0AA38PKC6"/>
<reference evidence="2" key="1">
    <citation type="submission" date="2022-08" db="EMBL/GenBank/DDBJ databases">
        <authorList>
            <consortium name="DOE Joint Genome Institute"/>
            <person name="Min B."/>
            <person name="Riley R."/>
            <person name="Sierra-Patev S."/>
            <person name="Naranjo-Ortiz M."/>
            <person name="Looney B."/>
            <person name="Konkel Z."/>
            <person name="Slot J.C."/>
            <person name="Sakamoto Y."/>
            <person name="Steenwyk J.L."/>
            <person name="Rokas A."/>
            <person name="Carro J."/>
            <person name="Camarero S."/>
            <person name="Ferreira P."/>
            <person name="Molpeceres G."/>
            <person name="Ruiz-Duenas F.J."/>
            <person name="Serrano A."/>
            <person name="Henrissat B."/>
            <person name="Drula E."/>
            <person name="Hughes K.W."/>
            <person name="Mata J.L."/>
            <person name="Ishikawa N.K."/>
            <person name="Vargas-Isla R."/>
            <person name="Ushijima S."/>
            <person name="Smith C.A."/>
            <person name="Ahrendt S."/>
            <person name="Andreopoulos W."/>
            <person name="He G."/>
            <person name="Labutti K."/>
            <person name="Lipzen A."/>
            <person name="Ng V."/>
            <person name="Sandor L."/>
            <person name="Barry K."/>
            <person name="Martinez A.T."/>
            <person name="Xiao Y."/>
            <person name="Gibbons J.G."/>
            <person name="Terashima K."/>
            <person name="Hibbett D.S."/>
            <person name="Grigoriev I.V."/>
        </authorList>
    </citation>
    <scope>NUCLEOTIDE SEQUENCE</scope>
    <source>
        <strain evidence="2">TFB9207</strain>
    </source>
</reference>
<accession>A0AA38PKC6</accession>
<name>A0AA38PKC6_9AGAR</name>
<gene>
    <name evidence="2" type="ORF">F5878DRAFT_136591</name>
</gene>
<dbReference type="EMBL" id="MU805955">
    <property type="protein sequence ID" value="KAJ3844316.1"/>
    <property type="molecule type" value="Genomic_DNA"/>
</dbReference>
<organism evidence="2 3">
    <name type="scientific">Lentinula raphanica</name>
    <dbReference type="NCBI Taxonomy" id="153919"/>
    <lineage>
        <taxon>Eukaryota</taxon>
        <taxon>Fungi</taxon>
        <taxon>Dikarya</taxon>
        <taxon>Basidiomycota</taxon>
        <taxon>Agaricomycotina</taxon>
        <taxon>Agaricomycetes</taxon>
        <taxon>Agaricomycetidae</taxon>
        <taxon>Agaricales</taxon>
        <taxon>Marasmiineae</taxon>
        <taxon>Omphalotaceae</taxon>
        <taxon>Lentinula</taxon>
    </lineage>
</organism>
<sequence length="490" mass="53351">MATGSSTIFAGRTRSQLTLPEAPIELSRSPLKDARHALKNRSKLELERCEAGEKESFGEDNMSLSLKQLGDKRSPSPSTATDRSRLKRFKPSFAGNDVENAISQKVTHSRHYSDSRIFANSRRKRSATTSKPKSSSSTSTRNQSPAVSPPKKARASSVPVLPSYHDFPHFDIRDIPTSPTRRPLPSWEPKLRIAPASLLPVTRPLEPILDEAGAEQEDSSQPPVGLHHTDSPVEERVPATPRPLDKLGASTGIHTIPLSPLTPLPETPAFFLKPNNVVLSKSFASNSGQNVVGKQSNKITNETPAVDNGVKTSRSRLPRPTNATASSSKVGSHVMDRAASPPQAASSEYVDPAKQKRNAFTVLMASSEKDKTKAKEGAATNVHNPGLSTVRVMENGKASRRGLDVKGKGKLNMNTETTTSTIKGKMKPRTKIEVMQWILAKPQPTLCNRSQIATRRHLSTSMHCLPGVVLLSYPLISMKGCLVLIKLYRP</sequence>
<feature type="region of interest" description="Disordered" evidence="1">
    <location>
        <begin position="212"/>
        <end position="240"/>
    </location>
</feature>
<keyword evidence="3" id="KW-1185">Reference proteome</keyword>
<feature type="compositionally biased region" description="Basic and acidic residues" evidence="1">
    <location>
        <begin position="227"/>
        <end position="237"/>
    </location>
</feature>
<feature type="compositionally biased region" description="Polar residues" evidence="1">
    <location>
        <begin position="287"/>
        <end position="303"/>
    </location>
</feature>
<comment type="caution">
    <text evidence="2">The sequence shown here is derived from an EMBL/GenBank/DDBJ whole genome shotgun (WGS) entry which is preliminary data.</text>
</comment>
<dbReference type="Proteomes" id="UP001163846">
    <property type="component" value="Unassembled WGS sequence"/>
</dbReference>
<protein>
    <submittedName>
        <fullName evidence="2">Uncharacterized protein</fullName>
    </submittedName>
</protein>
<evidence type="ECO:0000313" key="2">
    <source>
        <dbReference type="EMBL" id="KAJ3844316.1"/>
    </source>
</evidence>
<feature type="compositionally biased region" description="Polar residues" evidence="1">
    <location>
        <begin position="321"/>
        <end position="330"/>
    </location>
</feature>
<evidence type="ECO:0000256" key="1">
    <source>
        <dbReference type="SAM" id="MobiDB-lite"/>
    </source>
</evidence>